<dbReference type="InterPro" id="IPR035531">
    <property type="entry name" value="GTPBP1-like"/>
</dbReference>
<name>A0A813UZ38_9BILA</name>
<evidence type="ECO:0000256" key="1">
    <source>
        <dbReference type="ARBA" id="ARBA00007249"/>
    </source>
</evidence>
<dbReference type="Gene3D" id="2.40.30.10">
    <property type="entry name" value="Translation factors"/>
    <property type="match status" value="1"/>
</dbReference>
<organism evidence="6 8">
    <name type="scientific">Didymodactylos carnosus</name>
    <dbReference type="NCBI Taxonomy" id="1234261"/>
    <lineage>
        <taxon>Eukaryota</taxon>
        <taxon>Metazoa</taxon>
        <taxon>Spiralia</taxon>
        <taxon>Gnathifera</taxon>
        <taxon>Rotifera</taxon>
        <taxon>Eurotatoria</taxon>
        <taxon>Bdelloidea</taxon>
        <taxon>Philodinida</taxon>
        <taxon>Philodinidae</taxon>
        <taxon>Didymodactylos</taxon>
    </lineage>
</organism>
<dbReference type="SUPFAM" id="SSF52540">
    <property type="entry name" value="P-loop containing nucleoside triphosphate hydrolases"/>
    <property type="match status" value="1"/>
</dbReference>
<feature type="region of interest" description="Disordered" evidence="4">
    <location>
        <begin position="1"/>
        <end position="25"/>
    </location>
</feature>
<dbReference type="Pfam" id="PF00009">
    <property type="entry name" value="GTP_EFTU"/>
    <property type="match status" value="1"/>
</dbReference>
<evidence type="ECO:0000313" key="7">
    <source>
        <dbReference type="EMBL" id="CAF3616396.1"/>
    </source>
</evidence>
<evidence type="ECO:0000313" key="8">
    <source>
        <dbReference type="Proteomes" id="UP000663829"/>
    </source>
</evidence>
<dbReference type="Proteomes" id="UP000663829">
    <property type="component" value="Unassembled WGS sequence"/>
</dbReference>
<reference evidence="6" key="1">
    <citation type="submission" date="2021-02" db="EMBL/GenBank/DDBJ databases">
        <authorList>
            <person name="Nowell W R."/>
        </authorList>
    </citation>
    <scope>NUCLEOTIDE SEQUENCE</scope>
</reference>
<dbReference type="SUPFAM" id="SSF50447">
    <property type="entry name" value="Translation proteins"/>
    <property type="match status" value="1"/>
</dbReference>
<evidence type="ECO:0000259" key="5">
    <source>
        <dbReference type="PROSITE" id="PS51722"/>
    </source>
</evidence>
<gene>
    <name evidence="6" type="ORF">GPM918_LOCUS4971</name>
    <name evidence="7" type="ORF">SRO942_LOCUS4972</name>
</gene>
<dbReference type="PROSITE" id="PS51722">
    <property type="entry name" value="G_TR_2"/>
    <property type="match status" value="1"/>
</dbReference>
<dbReference type="GO" id="GO:0005525">
    <property type="term" value="F:GTP binding"/>
    <property type="evidence" value="ECO:0007669"/>
    <property type="project" value="UniProtKB-KW"/>
</dbReference>
<feature type="domain" description="Tr-type G" evidence="5">
    <location>
        <begin position="166"/>
        <end position="392"/>
    </location>
</feature>
<keyword evidence="8" id="KW-1185">Reference proteome</keyword>
<evidence type="ECO:0000256" key="2">
    <source>
        <dbReference type="ARBA" id="ARBA00022741"/>
    </source>
</evidence>
<dbReference type="EMBL" id="CAJOBC010000701">
    <property type="protein sequence ID" value="CAF3616396.1"/>
    <property type="molecule type" value="Genomic_DNA"/>
</dbReference>
<dbReference type="Gene3D" id="3.40.50.300">
    <property type="entry name" value="P-loop containing nucleotide triphosphate hydrolases"/>
    <property type="match status" value="1"/>
</dbReference>
<dbReference type="GO" id="GO:0003746">
    <property type="term" value="F:translation elongation factor activity"/>
    <property type="evidence" value="ECO:0007669"/>
    <property type="project" value="TreeGrafter"/>
</dbReference>
<evidence type="ECO:0000313" key="6">
    <source>
        <dbReference type="EMBL" id="CAF0829359.1"/>
    </source>
</evidence>
<dbReference type="EMBL" id="CAJNOQ010000701">
    <property type="protein sequence ID" value="CAF0829359.1"/>
    <property type="molecule type" value="Genomic_DNA"/>
</dbReference>
<dbReference type="InterPro" id="IPR009001">
    <property type="entry name" value="Transl_elong_EF1A/Init_IF2_C"/>
</dbReference>
<dbReference type="PANTHER" id="PTHR43721:SF3">
    <property type="entry name" value="GTP-BINDING PROTEIN 2"/>
    <property type="match status" value="1"/>
</dbReference>
<dbReference type="InterPro" id="IPR050055">
    <property type="entry name" value="EF-Tu_GTPase"/>
</dbReference>
<dbReference type="CDD" id="cd03694">
    <property type="entry name" value="GTPBP_II"/>
    <property type="match status" value="1"/>
</dbReference>
<evidence type="ECO:0000256" key="4">
    <source>
        <dbReference type="SAM" id="MobiDB-lite"/>
    </source>
</evidence>
<feature type="compositionally biased region" description="Polar residues" evidence="4">
    <location>
        <begin position="14"/>
        <end position="23"/>
    </location>
</feature>
<dbReference type="InterPro" id="IPR009000">
    <property type="entry name" value="Transl_B-barrel_sf"/>
</dbReference>
<comment type="caution">
    <text evidence="6">The sequence shown here is derived from an EMBL/GenBank/DDBJ whole genome shotgun (WGS) entry which is preliminary data.</text>
</comment>
<dbReference type="CDD" id="cd03708">
    <property type="entry name" value="GTPBP_III"/>
    <property type="match status" value="1"/>
</dbReference>
<protein>
    <recommendedName>
        <fullName evidence="5">Tr-type G domain-containing protein</fullName>
    </recommendedName>
</protein>
<dbReference type="GO" id="GO:0003924">
    <property type="term" value="F:GTPase activity"/>
    <property type="evidence" value="ECO:0007669"/>
    <property type="project" value="InterPro"/>
</dbReference>
<keyword evidence="3" id="KW-0342">GTP-binding</keyword>
<proteinExistence type="inferred from homology"/>
<dbReference type="SUPFAM" id="SSF50465">
    <property type="entry name" value="EF-Tu/eEF-1alpha/eIF2-gamma C-terminal domain"/>
    <property type="match status" value="1"/>
</dbReference>
<sequence>MSSELDPSLFGKRVQQQQFTSMDPNKHMASLFGDYDENDDDWDELCDKVPKSPFVLTGLPPEIEEGNVEYKLKLVNPNPDRFEHLVTQMKWRLQEGQGEAIYEIGVEDCGTLSGVSAEELDASLTTLNKMANRLGASITILYKRNVDNDRQVVEVLVRKVPDDQHFIDLRVAVLGNVESGKSSLVGVLTHAELDNGRGRARLNLFRHLHEIQSGRTSSITHEILGFNNMGESVDYHSARTPNEICDRSSKIITFIDLAGHHKYMKTTLFGLAAHLPDFAMLVINGSTGVVGTTREHFGYALALQVPVFVVINKIDLCSKVSVQQTVECLRYLFQHTGINLEPFFVETADDVVQAADKLVEKSICPIFAISCTTGENIDLLKKFLNILPPRLSVIDQERLSKLPVEYRIDEIFSSAQPGSVVVGGTLRNGTVHEGENYLVGPLSNGDFIPIKVTKIQRYRVPRRMVRAGQSASLSIPHIEGSKLRKGMVIVSSTSNPIACYDFVAEIYLLHHANSIQKGFQATVHIENVRQTAQIIAMDKDELRMNEHAIVTFRFKLRSEYVPEGSQLIFRSGETKGGGRVIRIIPC</sequence>
<dbReference type="AlphaFoldDB" id="A0A813UZ38"/>
<dbReference type="CDD" id="cd04165">
    <property type="entry name" value="GTPBP1_like"/>
    <property type="match status" value="1"/>
</dbReference>
<evidence type="ECO:0000256" key="3">
    <source>
        <dbReference type="ARBA" id="ARBA00023134"/>
    </source>
</evidence>
<comment type="similarity">
    <text evidence="1">Belongs to the TRAFAC class translation factor GTPase superfamily. Classic translation factor GTPase family. EF-Tu/EF-1A subfamily.</text>
</comment>
<dbReference type="InterPro" id="IPR000795">
    <property type="entry name" value="T_Tr_GTP-bd_dom"/>
</dbReference>
<dbReference type="FunFam" id="3.40.50.300:FF:000091">
    <property type="entry name" value="Probable GTP-binding protein 1"/>
    <property type="match status" value="1"/>
</dbReference>
<accession>A0A813UZ38</accession>
<dbReference type="InterPro" id="IPR027417">
    <property type="entry name" value="P-loop_NTPase"/>
</dbReference>
<dbReference type="OrthoDB" id="248233at2759"/>
<dbReference type="PANTHER" id="PTHR43721">
    <property type="entry name" value="ELONGATION FACTOR TU-RELATED"/>
    <property type="match status" value="1"/>
</dbReference>
<keyword evidence="2" id="KW-0547">Nucleotide-binding</keyword>
<dbReference type="Proteomes" id="UP000681722">
    <property type="component" value="Unassembled WGS sequence"/>
</dbReference>